<keyword evidence="4" id="KW-1185">Reference proteome</keyword>
<comment type="similarity">
    <text evidence="1">Belongs to the thioesterase family.</text>
</comment>
<protein>
    <recommendedName>
        <fullName evidence="2">Thioesterase domain-containing protein</fullName>
    </recommendedName>
</protein>
<dbReference type="InterPro" id="IPR001031">
    <property type="entry name" value="Thioesterase"/>
</dbReference>
<name>A0A0X3V828_9ACTN</name>
<dbReference type="EMBL" id="LLZH01000049">
    <property type="protein sequence ID" value="KUL39426.1"/>
    <property type="molecule type" value="Genomic_DNA"/>
</dbReference>
<evidence type="ECO:0000313" key="4">
    <source>
        <dbReference type="Proteomes" id="UP000053244"/>
    </source>
</evidence>
<dbReference type="SUPFAM" id="SSF53474">
    <property type="entry name" value="alpha/beta-Hydrolases"/>
    <property type="match status" value="1"/>
</dbReference>
<sequence length="249" mass="28317">MMNVSSPATRWLRRFRPVDFPVERIICFPHAGGAASYFRSWPAWLPEKCELLAVQYPGRQDRVQEPCIRDMKEMVETLVPVLAPLRDRPLVFFGHSMGAAIAYETAVDLERTLDCSVRLLAVSSREAPDSIVPRDLHRQSDEALVDDIKKLGGFEPEIFDVPELRALVLPTVRADYQLIETYQPSLHKLRAPIAAYAGNLEAELLPDGLEAWAHCTQAGFWSKLFGGDHFYLQKNEESLVQDLVRRTRE</sequence>
<dbReference type="PANTHER" id="PTHR11487">
    <property type="entry name" value="THIOESTERASE"/>
    <property type="match status" value="1"/>
</dbReference>
<dbReference type="Proteomes" id="UP000053244">
    <property type="component" value="Unassembled WGS sequence"/>
</dbReference>
<dbReference type="Pfam" id="PF00975">
    <property type="entry name" value="Thioesterase"/>
    <property type="match status" value="1"/>
</dbReference>
<dbReference type="PANTHER" id="PTHR11487:SF0">
    <property type="entry name" value="S-ACYL FATTY ACID SYNTHASE THIOESTERASE, MEDIUM CHAIN"/>
    <property type="match status" value="1"/>
</dbReference>
<accession>A0A0X3V828</accession>
<evidence type="ECO:0000256" key="1">
    <source>
        <dbReference type="ARBA" id="ARBA00007169"/>
    </source>
</evidence>
<dbReference type="OrthoDB" id="8480037at2"/>
<dbReference type="RefSeq" id="WP_067687447.1">
    <property type="nucleotide sequence ID" value="NZ_LLZH01000049.1"/>
</dbReference>
<comment type="caution">
    <text evidence="3">The sequence shown here is derived from an EMBL/GenBank/DDBJ whole genome shotgun (WGS) entry which is preliminary data.</text>
</comment>
<dbReference type="GO" id="GO:0008610">
    <property type="term" value="P:lipid biosynthetic process"/>
    <property type="evidence" value="ECO:0007669"/>
    <property type="project" value="TreeGrafter"/>
</dbReference>
<feature type="domain" description="Thioesterase" evidence="2">
    <location>
        <begin position="24"/>
        <end position="243"/>
    </location>
</feature>
<proteinExistence type="inferred from homology"/>
<dbReference type="InterPro" id="IPR012223">
    <property type="entry name" value="TEII"/>
</dbReference>
<dbReference type="InterPro" id="IPR029058">
    <property type="entry name" value="AB_hydrolase_fold"/>
</dbReference>
<gene>
    <name evidence="3" type="ORF">ADL15_09740</name>
</gene>
<dbReference type="AlphaFoldDB" id="A0A0X3V828"/>
<reference evidence="3 4" key="1">
    <citation type="submission" date="2015-10" db="EMBL/GenBank/DDBJ databases">
        <authorList>
            <person name="Gilbert D.G."/>
        </authorList>
    </citation>
    <scope>NUCLEOTIDE SEQUENCE [LARGE SCALE GENOMIC DNA]</scope>
    <source>
        <strain evidence="3 4">NRRL B-16712</strain>
    </source>
</reference>
<evidence type="ECO:0000313" key="3">
    <source>
        <dbReference type="EMBL" id="KUL39426.1"/>
    </source>
</evidence>
<evidence type="ECO:0000259" key="2">
    <source>
        <dbReference type="Pfam" id="PF00975"/>
    </source>
</evidence>
<organism evidence="3 4">
    <name type="scientific">Actinoplanes awajinensis subsp. mycoplanecinus</name>
    <dbReference type="NCBI Taxonomy" id="135947"/>
    <lineage>
        <taxon>Bacteria</taxon>
        <taxon>Bacillati</taxon>
        <taxon>Actinomycetota</taxon>
        <taxon>Actinomycetes</taxon>
        <taxon>Micromonosporales</taxon>
        <taxon>Micromonosporaceae</taxon>
        <taxon>Actinoplanes</taxon>
    </lineage>
</organism>
<dbReference type="Gene3D" id="3.40.50.1820">
    <property type="entry name" value="alpha/beta hydrolase"/>
    <property type="match status" value="1"/>
</dbReference>